<feature type="transmembrane region" description="Helical" evidence="7">
    <location>
        <begin position="158"/>
        <end position="179"/>
    </location>
</feature>
<sequence>MSPAASVPAAAAGHPAGVFGLAAAAVALAATAAYVLAALRLRGRGDAWPWWRDASFAAGCMAIAHAMLTPMPGEPFTAHMAHHVVTAMAAPVLVVLGRPLTLLLRSLPPGHARRGLLAVAHSRPVAWLLFPPVAALLDMGGLWLLHRSPVLADAHHQPVLGAAVQAHLLAAGLLFTFSVCRLDPVRHRWGLALRGATLLVAGAAHAVLAKTLYATPPPGTSFTALDLQTGAQLMYYGGDLAELALASVLAAEWYTRGGRALRRADSRGTTATGRLEPAAGGAGA</sequence>
<evidence type="ECO:0000256" key="1">
    <source>
        <dbReference type="ARBA" id="ARBA00004651"/>
    </source>
</evidence>
<evidence type="ECO:0000256" key="2">
    <source>
        <dbReference type="ARBA" id="ARBA00022475"/>
    </source>
</evidence>
<keyword evidence="4 7" id="KW-1133">Transmembrane helix</keyword>
<dbReference type="InterPro" id="IPR019108">
    <property type="entry name" value="Caa3_assmbl_CtaG-rel"/>
</dbReference>
<dbReference type="Pfam" id="PF09678">
    <property type="entry name" value="Caa3_CtaG"/>
    <property type="match status" value="1"/>
</dbReference>
<feature type="transmembrane region" description="Helical" evidence="7">
    <location>
        <begin position="125"/>
        <end position="146"/>
    </location>
</feature>
<feature type="transmembrane region" description="Helical" evidence="7">
    <location>
        <begin position="191"/>
        <end position="213"/>
    </location>
</feature>
<feature type="transmembrane region" description="Helical" evidence="7">
    <location>
        <begin position="233"/>
        <end position="254"/>
    </location>
</feature>
<evidence type="ECO:0000256" key="3">
    <source>
        <dbReference type="ARBA" id="ARBA00022692"/>
    </source>
</evidence>
<evidence type="ECO:0000256" key="6">
    <source>
        <dbReference type="SAM" id="MobiDB-lite"/>
    </source>
</evidence>
<dbReference type="RefSeq" id="WP_315880130.1">
    <property type="nucleotide sequence ID" value="NZ_JAWCTQ010000035.1"/>
</dbReference>
<evidence type="ECO:0000313" key="8">
    <source>
        <dbReference type="EMBL" id="MDT9685086.1"/>
    </source>
</evidence>
<comment type="caution">
    <text evidence="8">The sequence shown here is derived from an EMBL/GenBank/DDBJ whole genome shotgun (WGS) entry which is preliminary data.</text>
</comment>
<evidence type="ECO:0000256" key="5">
    <source>
        <dbReference type="ARBA" id="ARBA00023136"/>
    </source>
</evidence>
<organism evidence="8 9">
    <name type="scientific">Streptomyces tamarix</name>
    <dbReference type="NCBI Taxonomy" id="3078565"/>
    <lineage>
        <taxon>Bacteria</taxon>
        <taxon>Bacillati</taxon>
        <taxon>Actinomycetota</taxon>
        <taxon>Actinomycetes</taxon>
        <taxon>Kitasatosporales</taxon>
        <taxon>Streptomycetaceae</taxon>
        <taxon>Streptomyces</taxon>
    </lineage>
</organism>
<dbReference type="EMBL" id="JAWCTQ010000035">
    <property type="protein sequence ID" value="MDT9685086.1"/>
    <property type="molecule type" value="Genomic_DNA"/>
</dbReference>
<dbReference type="Proteomes" id="UP001250181">
    <property type="component" value="Unassembled WGS sequence"/>
</dbReference>
<feature type="transmembrane region" description="Helical" evidence="7">
    <location>
        <begin position="50"/>
        <end position="68"/>
    </location>
</feature>
<comment type="subcellular location">
    <subcellularLocation>
        <location evidence="1">Cell membrane</location>
        <topology evidence="1">Multi-pass membrane protein</topology>
    </subcellularLocation>
</comment>
<reference evidence="8 9" key="1">
    <citation type="submission" date="2023-09" db="EMBL/GenBank/DDBJ databases">
        <title>Streptomyces sp. nov.: A antagonism against Alternaria gaisen Producing Streptochlin, Isolated from Tamarix root soil.</title>
        <authorList>
            <person name="Chen Y."/>
        </authorList>
    </citation>
    <scope>NUCLEOTIDE SEQUENCE [LARGE SCALE GENOMIC DNA]</scope>
    <source>
        <strain evidence="8 9">TRM76323</strain>
    </source>
</reference>
<evidence type="ECO:0000256" key="7">
    <source>
        <dbReference type="SAM" id="Phobius"/>
    </source>
</evidence>
<name>A0ABU3QQR1_9ACTN</name>
<feature type="region of interest" description="Disordered" evidence="6">
    <location>
        <begin position="265"/>
        <end position="284"/>
    </location>
</feature>
<gene>
    <name evidence="8" type="ORF">RND61_23940</name>
</gene>
<keyword evidence="3 7" id="KW-0812">Transmembrane</keyword>
<protein>
    <submittedName>
        <fullName evidence="8">Cytochrome c oxidase assembly protein</fullName>
    </submittedName>
</protein>
<accession>A0ABU3QQR1</accession>
<keyword evidence="2" id="KW-1003">Cell membrane</keyword>
<evidence type="ECO:0000313" key="9">
    <source>
        <dbReference type="Proteomes" id="UP001250181"/>
    </source>
</evidence>
<keyword evidence="5 7" id="KW-0472">Membrane</keyword>
<feature type="transmembrane region" description="Helical" evidence="7">
    <location>
        <begin position="80"/>
        <end position="104"/>
    </location>
</feature>
<evidence type="ECO:0000256" key="4">
    <source>
        <dbReference type="ARBA" id="ARBA00022989"/>
    </source>
</evidence>
<feature type="transmembrane region" description="Helical" evidence="7">
    <location>
        <begin position="16"/>
        <end position="38"/>
    </location>
</feature>
<keyword evidence="9" id="KW-1185">Reference proteome</keyword>
<proteinExistence type="predicted"/>